<dbReference type="GO" id="GO:0005829">
    <property type="term" value="C:cytosol"/>
    <property type="evidence" value="ECO:0007669"/>
    <property type="project" value="TreeGrafter"/>
</dbReference>
<evidence type="ECO:0000259" key="5">
    <source>
        <dbReference type="Pfam" id="PF01523"/>
    </source>
</evidence>
<keyword evidence="2" id="KW-0645">Protease</keyword>
<keyword evidence="9" id="KW-1185">Reference proteome</keyword>
<evidence type="ECO:0000313" key="8">
    <source>
        <dbReference type="EMBL" id="MBZ2165790.1"/>
    </source>
</evidence>
<dbReference type="GO" id="GO:0006508">
    <property type="term" value="P:proteolysis"/>
    <property type="evidence" value="ECO:0007669"/>
    <property type="project" value="UniProtKB-KW"/>
</dbReference>
<dbReference type="InterPro" id="IPR002510">
    <property type="entry name" value="Metalloprtase-TldD/E_N"/>
</dbReference>
<dbReference type="EMBL" id="JAIOUQ010000007">
    <property type="protein sequence ID" value="MBZ2165790.1"/>
    <property type="molecule type" value="Genomic_DNA"/>
</dbReference>
<dbReference type="InterPro" id="IPR025502">
    <property type="entry name" value="TldD"/>
</dbReference>
<name>A0A8T5UX87_9EURY</name>
<dbReference type="PIRSF" id="PIRSF004919">
    <property type="entry name" value="TldD"/>
    <property type="match status" value="1"/>
</dbReference>
<feature type="domain" description="Metalloprotease TldD/E N-terminal" evidence="5">
    <location>
        <begin position="28"/>
        <end position="90"/>
    </location>
</feature>
<protein>
    <submittedName>
        <fullName evidence="8">TldD/PmbA family protein</fullName>
    </submittedName>
</protein>
<dbReference type="Pfam" id="PF19290">
    <property type="entry name" value="PmbA_TldD_2nd"/>
    <property type="match status" value="1"/>
</dbReference>
<dbReference type="InterPro" id="IPR045570">
    <property type="entry name" value="Metalloprtase-TldD/E_cen_dom"/>
</dbReference>
<evidence type="ECO:0000256" key="3">
    <source>
        <dbReference type="ARBA" id="ARBA00022801"/>
    </source>
</evidence>
<dbReference type="Proteomes" id="UP000825933">
    <property type="component" value="Unassembled WGS sequence"/>
</dbReference>
<dbReference type="RefSeq" id="WP_223791375.1">
    <property type="nucleotide sequence ID" value="NZ_JAIOUQ010000007.1"/>
</dbReference>
<evidence type="ECO:0000256" key="1">
    <source>
        <dbReference type="ARBA" id="ARBA00005836"/>
    </source>
</evidence>
<dbReference type="InterPro" id="IPR036059">
    <property type="entry name" value="TldD/PmbA_sf"/>
</dbReference>
<dbReference type="Pfam" id="PF19289">
    <property type="entry name" value="PmbA_TldD_3rd"/>
    <property type="match status" value="1"/>
</dbReference>
<proteinExistence type="inferred from homology"/>
<keyword evidence="3" id="KW-0378">Hydrolase</keyword>
<dbReference type="PANTHER" id="PTHR30624:SF0">
    <property type="entry name" value="METALLOPROTEASE SLR0863"/>
    <property type="match status" value="1"/>
</dbReference>
<gene>
    <name evidence="8" type="ORF">K8N75_07030</name>
</gene>
<evidence type="ECO:0000259" key="6">
    <source>
        <dbReference type="Pfam" id="PF19289"/>
    </source>
</evidence>
<keyword evidence="4" id="KW-0482">Metalloprotease</keyword>
<dbReference type="InterPro" id="IPR035068">
    <property type="entry name" value="TldD/PmbA_N"/>
</dbReference>
<feature type="domain" description="Metalloprotease TldD/E C-terminal" evidence="6">
    <location>
        <begin position="229"/>
        <end position="459"/>
    </location>
</feature>
<dbReference type="GO" id="GO:0008237">
    <property type="term" value="F:metallopeptidase activity"/>
    <property type="evidence" value="ECO:0007669"/>
    <property type="project" value="UniProtKB-KW"/>
</dbReference>
<feature type="domain" description="Metalloprotease TldD/E central" evidence="7">
    <location>
        <begin position="117"/>
        <end position="222"/>
    </location>
</feature>
<comment type="caution">
    <text evidence="8">The sequence shown here is derived from an EMBL/GenBank/DDBJ whole genome shotgun (WGS) entry which is preliminary data.</text>
</comment>
<dbReference type="Pfam" id="PF01523">
    <property type="entry name" value="PmbA_TldD_1st"/>
    <property type="match status" value="1"/>
</dbReference>
<evidence type="ECO:0000256" key="2">
    <source>
        <dbReference type="ARBA" id="ARBA00022670"/>
    </source>
</evidence>
<dbReference type="InterPro" id="IPR045569">
    <property type="entry name" value="Metalloprtase-TldD/E_C"/>
</dbReference>
<sequence>MSSSIENKLNPDVFKKTIDSIDKMADYVDLRVNESKNTVIVMKDGKIQEIRSGSDFGGSVRVLKNGSWGFAYTTQLSKLNEMAESALKLAKSTKSDVELNEVNSYKDNVKFKAKLLPSKVSLDEKKEIVHDADAAAKIEQIVSTTVNYVDGEGTTLYLNSEGTCLTMEESRVAMFINAVAASEEGIQFGHKSIGGSRGFEVIKDQDIENFGRTAALKAVRLLNAKSPSSGSFPVVLDPELTGVFIHEALGHASEADLILQNDSILKNKLGTQIGSNLVTIIDDASMDAFGYYPYDAEGVKTSENILVKNGVLTSLLSSRETASKLGINSSGNARSSVGEQPIVRMSNTYLKPGDQSFEELLEGMKDGIYLKGSRGGQVDTGKGVFQFNAAESFMIKDGEIRDPLRDVSLSGSIMEILNNVDALGSDFKMGVGFCGKSGQTVPVGDGGPHVRVSKATVGGAT</sequence>
<dbReference type="InterPro" id="IPR051463">
    <property type="entry name" value="Peptidase_U62_metallo"/>
</dbReference>
<accession>A0A8T5UX87</accession>
<reference evidence="9" key="1">
    <citation type="journal article" date="2022" name="Microbiol. Resour. Announc.">
        <title>Draft Genome Sequence of a Methanogenic Archaeon from West Spitsbergen Permafrost.</title>
        <authorList>
            <person name="Trubitsyn V."/>
            <person name="Rivkina E."/>
            <person name="Shcherbakova V."/>
        </authorList>
    </citation>
    <scope>NUCLEOTIDE SEQUENCE [LARGE SCALE GENOMIC DNA]</scope>
    <source>
        <strain evidence="9">VT</strain>
    </source>
</reference>
<dbReference type="FunFam" id="3.30.2290.10:FF:000003">
    <property type="entry name" value="Zinc-dependent protease, TldD/PmbA family"/>
    <property type="match status" value="1"/>
</dbReference>
<evidence type="ECO:0000313" key="9">
    <source>
        <dbReference type="Proteomes" id="UP000825933"/>
    </source>
</evidence>
<comment type="similarity">
    <text evidence="1">Belongs to the peptidase U62 family.</text>
</comment>
<organism evidence="8 9">
    <name type="scientific">Methanobacterium spitsbergense</name>
    <dbReference type="NCBI Taxonomy" id="2874285"/>
    <lineage>
        <taxon>Archaea</taxon>
        <taxon>Methanobacteriati</taxon>
        <taxon>Methanobacteriota</taxon>
        <taxon>Methanomada group</taxon>
        <taxon>Methanobacteria</taxon>
        <taxon>Methanobacteriales</taxon>
        <taxon>Methanobacteriaceae</taxon>
        <taxon>Methanobacterium</taxon>
    </lineage>
</organism>
<evidence type="ECO:0000259" key="7">
    <source>
        <dbReference type="Pfam" id="PF19290"/>
    </source>
</evidence>
<evidence type="ECO:0000256" key="4">
    <source>
        <dbReference type="ARBA" id="ARBA00023049"/>
    </source>
</evidence>
<dbReference type="Gene3D" id="3.30.2290.10">
    <property type="entry name" value="PmbA/TldD superfamily"/>
    <property type="match status" value="1"/>
</dbReference>
<dbReference type="AlphaFoldDB" id="A0A8T5UX87"/>
<dbReference type="SUPFAM" id="SSF111283">
    <property type="entry name" value="Putative modulator of DNA gyrase, PmbA/TldD"/>
    <property type="match status" value="1"/>
</dbReference>
<dbReference type="PANTHER" id="PTHR30624">
    <property type="entry name" value="UNCHARACTERIZED PROTEIN TLDD AND PMBA"/>
    <property type="match status" value="1"/>
</dbReference>